<proteinExistence type="predicted"/>
<keyword evidence="2" id="KW-1185">Reference proteome</keyword>
<sequence length="104" mass="11545">MIQTVAYFDSTKYPQMVFRGNLEGQMGISFLYIGRDADTLDDVIKPDRYGIRMPLEMTNVTQAADGSIGGHHADGSGEGLPFPADLPLTPNMPARRMERVRRSL</sequence>
<evidence type="ECO:0000313" key="2">
    <source>
        <dbReference type="Proteomes" id="UP001186974"/>
    </source>
</evidence>
<comment type="caution">
    <text evidence="1">The sequence shown here is derived from an EMBL/GenBank/DDBJ whole genome shotgun (WGS) entry which is preliminary data.</text>
</comment>
<evidence type="ECO:0000313" key="1">
    <source>
        <dbReference type="EMBL" id="KAK3076750.1"/>
    </source>
</evidence>
<protein>
    <submittedName>
        <fullName evidence="1">Uncharacterized protein</fullName>
    </submittedName>
</protein>
<dbReference type="Proteomes" id="UP001186974">
    <property type="component" value="Unassembled WGS sequence"/>
</dbReference>
<organism evidence="1 2">
    <name type="scientific">Coniosporium uncinatum</name>
    <dbReference type="NCBI Taxonomy" id="93489"/>
    <lineage>
        <taxon>Eukaryota</taxon>
        <taxon>Fungi</taxon>
        <taxon>Dikarya</taxon>
        <taxon>Ascomycota</taxon>
        <taxon>Pezizomycotina</taxon>
        <taxon>Dothideomycetes</taxon>
        <taxon>Dothideomycetes incertae sedis</taxon>
        <taxon>Coniosporium</taxon>
    </lineage>
</organism>
<reference evidence="1" key="1">
    <citation type="submission" date="2024-09" db="EMBL/GenBank/DDBJ databases">
        <title>Black Yeasts Isolated from many extreme environments.</title>
        <authorList>
            <person name="Coleine C."/>
            <person name="Stajich J.E."/>
            <person name="Selbmann L."/>
        </authorList>
    </citation>
    <scope>NUCLEOTIDE SEQUENCE</scope>
    <source>
        <strain evidence="1">CCFEE 5737</strain>
    </source>
</reference>
<accession>A0ACC3DJC1</accession>
<dbReference type="EMBL" id="JAWDJW010003601">
    <property type="protein sequence ID" value="KAK3076750.1"/>
    <property type="molecule type" value="Genomic_DNA"/>
</dbReference>
<name>A0ACC3DJC1_9PEZI</name>
<gene>
    <name evidence="1" type="ORF">LTS18_012170</name>
</gene>